<dbReference type="EMBL" id="JAICCF010000001">
    <property type="protein sequence ID" value="MBW8683865.1"/>
    <property type="molecule type" value="Genomic_DNA"/>
</dbReference>
<dbReference type="RefSeq" id="WP_220249074.1">
    <property type="nucleotide sequence ID" value="NZ_JAICCF010000001.1"/>
</dbReference>
<accession>A0ABS7G980</accession>
<keyword evidence="2" id="KW-1185">Reference proteome</keyword>
<organism evidence="1 2">
    <name type="scientific">Chitinophaga rhizophila</name>
    <dbReference type="NCBI Taxonomy" id="2866212"/>
    <lineage>
        <taxon>Bacteria</taxon>
        <taxon>Pseudomonadati</taxon>
        <taxon>Bacteroidota</taxon>
        <taxon>Chitinophagia</taxon>
        <taxon>Chitinophagales</taxon>
        <taxon>Chitinophagaceae</taxon>
        <taxon>Chitinophaga</taxon>
    </lineage>
</organism>
<evidence type="ECO:0000313" key="2">
    <source>
        <dbReference type="Proteomes" id="UP000812961"/>
    </source>
</evidence>
<gene>
    <name evidence="1" type="ORF">K1Y79_05920</name>
</gene>
<sequence>MSTSLFEKILENSYTEQQPLTLFLTSVRLQGIVSTLYPGAVEIRTSEGKRCIIRTESIEAIETL</sequence>
<evidence type="ECO:0000313" key="1">
    <source>
        <dbReference type="EMBL" id="MBW8683865.1"/>
    </source>
</evidence>
<reference evidence="1 2" key="1">
    <citation type="submission" date="2021-08" db="EMBL/GenBank/DDBJ databases">
        <title>The genome sequence of Chitinophaga sp. B61.</title>
        <authorList>
            <person name="Zhang X."/>
        </authorList>
    </citation>
    <scope>NUCLEOTIDE SEQUENCE [LARGE SCALE GENOMIC DNA]</scope>
    <source>
        <strain evidence="1 2">B61</strain>
    </source>
</reference>
<name>A0ABS7G980_9BACT</name>
<proteinExistence type="predicted"/>
<dbReference type="Proteomes" id="UP000812961">
    <property type="component" value="Unassembled WGS sequence"/>
</dbReference>
<evidence type="ECO:0008006" key="3">
    <source>
        <dbReference type="Google" id="ProtNLM"/>
    </source>
</evidence>
<protein>
    <recommendedName>
        <fullName evidence="3">Host factor-I protein</fullName>
    </recommendedName>
</protein>
<comment type="caution">
    <text evidence="1">The sequence shown here is derived from an EMBL/GenBank/DDBJ whole genome shotgun (WGS) entry which is preliminary data.</text>
</comment>